<proteinExistence type="predicted"/>
<evidence type="ECO:0000313" key="1">
    <source>
        <dbReference type="EMBL" id="CAG8734213.1"/>
    </source>
</evidence>
<gene>
    <name evidence="1" type="ORF">GMARGA_LOCUS14688</name>
</gene>
<accession>A0ABN7V5V8</accession>
<reference evidence="1 2" key="1">
    <citation type="submission" date="2021-06" db="EMBL/GenBank/DDBJ databases">
        <authorList>
            <person name="Kallberg Y."/>
            <person name="Tangrot J."/>
            <person name="Rosling A."/>
        </authorList>
    </citation>
    <scope>NUCLEOTIDE SEQUENCE [LARGE SCALE GENOMIC DNA]</scope>
    <source>
        <strain evidence="1 2">120-4 pot B 10/14</strain>
    </source>
</reference>
<sequence>MQIQKYATKKYTMRKIESDSSKIKDNIDAEFFSSELLETDNIAKKKKIANANSKHATKKQAIKKIKYDSVEVGDDIDAKLFSFELPEVNYDTSTELFAPFTQSKKTTVSNQLSMQVQQSGNNSEKKRMAKANLKCATKKNKQ</sequence>
<name>A0ABN7V5V8_GIGMA</name>
<keyword evidence="2" id="KW-1185">Reference proteome</keyword>
<dbReference type="EMBL" id="CAJVQB010009838">
    <property type="protein sequence ID" value="CAG8734213.1"/>
    <property type="molecule type" value="Genomic_DNA"/>
</dbReference>
<dbReference type="Proteomes" id="UP000789901">
    <property type="component" value="Unassembled WGS sequence"/>
</dbReference>
<evidence type="ECO:0000313" key="2">
    <source>
        <dbReference type="Proteomes" id="UP000789901"/>
    </source>
</evidence>
<protein>
    <submittedName>
        <fullName evidence="1">19831_t:CDS:1</fullName>
    </submittedName>
</protein>
<organism evidence="1 2">
    <name type="scientific">Gigaspora margarita</name>
    <dbReference type="NCBI Taxonomy" id="4874"/>
    <lineage>
        <taxon>Eukaryota</taxon>
        <taxon>Fungi</taxon>
        <taxon>Fungi incertae sedis</taxon>
        <taxon>Mucoromycota</taxon>
        <taxon>Glomeromycotina</taxon>
        <taxon>Glomeromycetes</taxon>
        <taxon>Diversisporales</taxon>
        <taxon>Gigasporaceae</taxon>
        <taxon>Gigaspora</taxon>
    </lineage>
</organism>
<comment type="caution">
    <text evidence="1">The sequence shown here is derived from an EMBL/GenBank/DDBJ whole genome shotgun (WGS) entry which is preliminary data.</text>
</comment>